<dbReference type="EMBL" id="OU963905">
    <property type="protein sequence ID" value="CAH0398725.1"/>
    <property type="molecule type" value="Genomic_DNA"/>
</dbReference>
<evidence type="ECO:0000256" key="3">
    <source>
        <dbReference type="ARBA" id="ARBA00022801"/>
    </source>
</evidence>
<dbReference type="PANTHER" id="PTHR23355">
    <property type="entry name" value="RIBONUCLEASE"/>
    <property type="match status" value="1"/>
</dbReference>
<dbReference type="Gene3D" id="2.40.50.140">
    <property type="entry name" value="Nucleic acid-binding proteins"/>
    <property type="match status" value="1"/>
</dbReference>
<evidence type="ECO:0000256" key="4">
    <source>
        <dbReference type="ARBA" id="ARBA00022839"/>
    </source>
</evidence>
<dbReference type="InterPro" id="IPR041505">
    <property type="entry name" value="Dis3_CSD2"/>
</dbReference>
<dbReference type="Pfam" id="PF00773">
    <property type="entry name" value="RNB"/>
    <property type="match status" value="1"/>
</dbReference>
<evidence type="ECO:0000313" key="9">
    <source>
        <dbReference type="EMBL" id="CAH0398725.1"/>
    </source>
</evidence>
<dbReference type="Pfam" id="PF17877">
    <property type="entry name" value="Dis3l2_C_term"/>
    <property type="match status" value="1"/>
</dbReference>
<evidence type="ECO:0000256" key="1">
    <source>
        <dbReference type="ARBA" id="ARBA00005785"/>
    </source>
</evidence>
<dbReference type="InterPro" id="IPR033771">
    <property type="entry name" value="Rrp44_CSD1"/>
</dbReference>
<gene>
    <name evidence="9" type="ORF">CHILSU_LOCUS1849</name>
</gene>
<dbReference type="InterPro" id="IPR001900">
    <property type="entry name" value="RNase_II/R"/>
</dbReference>
<reference evidence="9" key="1">
    <citation type="submission" date="2021-12" db="EMBL/GenBank/DDBJ databases">
        <authorList>
            <person name="King R."/>
        </authorList>
    </citation>
    <scope>NUCLEOTIDE SEQUENCE</scope>
</reference>
<feature type="domain" description="RNB" evidence="8">
    <location>
        <begin position="521"/>
        <end position="864"/>
    </location>
</feature>
<dbReference type="SMART" id="SM00955">
    <property type="entry name" value="RNB"/>
    <property type="match status" value="1"/>
</dbReference>
<feature type="compositionally biased region" description="Basic and acidic residues" evidence="7">
    <location>
        <begin position="61"/>
        <end position="71"/>
    </location>
</feature>
<evidence type="ECO:0000256" key="2">
    <source>
        <dbReference type="ARBA" id="ARBA00022722"/>
    </source>
</evidence>
<keyword evidence="4" id="KW-0269">Exonuclease</keyword>
<proteinExistence type="inferred from homology"/>
<feature type="compositionally biased region" description="Polar residues" evidence="7">
    <location>
        <begin position="22"/>
        <end position="47"/>
    </location>
</feature>
<dbReference type="Pfam" id="PF17216">
    <property type="entry name" value="Rrp44_CSD1"/>
    <property type="match status" value="1"/>
</dbReference>
<dbReference type="InterPro" id="IPR022966">
    <property type="entry name" value="RNase_II/R_CS"/>
</dbReference>
<keyword evidence="2" id="KW-0540">Nuclease</keyword>
<dbReference type="InterPro" id="IPR012340">
    <property type="entry name" value="NA-bd_OB-fold"/>
</dbReference>
<evidence type="ECO:0000259" key="8">
    <source>
        <dbReference type="SMART" id="SM00955"/>
    </source>
</evidence>
<keyword evidence="3" id="KW-0378">Hydrolase</keyword>
<dbReference type="PROSITE" id="PS01175">
    <property type="entry name" value="RIBONUCLEASE_II"/>
    <property type="match status" value="1"/>
</dbReference>
<name>A0ABN8AXN5_CHISP</name>
<feature type="region of interest" description="Disordered" evidence="7">
    <location>
        <begin position="276"/>
        <end position="305"/>
    </location>
</feature>
<evidence type="ECO:0000256" key="5">
    <source>
        <dbReference type="ARBA" id="ARBA00022884"/>
    </source>
</evidence>
<evidence type="ECO:0000313" key="10">
    <source>
        <dbReference type="Proteomes" id="UP001153292"/>
    </source>
</evidence>
<feature type="compositionally biased region" description="Basic and acidic residues" evidence="7">
    <location>
        <begin position="296"/>
        <end position="305"/>
    </location>
</feature>
<protein>
    <recommendedName>
        <fullName evidence="8">RNB domain-containing protein</fullName>
    </recommendedName>
</protein>
<comment type="similarity">
    <text evidence="1 6">Belongs to the RNR ribonuclease family.</text>
</comment>
<evidence type="ECO:0000256" key="7">
    <source>
        <dbReference type="SAM" id="MobiDB-lite"/>
    </source>
</evidence>
<evidence type="ECO:0000256" key="6">
    <source>
        <dbReference type="RuleBase" id="RU003901"/>
    </source>
</evidence>
<accession>A0ABN8AXN5</accession>
<dbReference type="Pfam" id="PF17849">
    <property type="entry name" value="OB_Dis3"/>
    <property type="match status" value="1"/>
</dbReference>
<feature type="region of interest" description="Disordered" evidence="7">
    <location>
        <begin position="1"/>
        <end position="78"/>
    </location>
</feature>
<keyword evidence="10" id="KW-1185">Reference proteome</keyword>
<dbReference type="Gene3D" id="2.40.50.690">
    <property type="match status" value="1"/>
</dbReference>
<dbReference type="InterPro" id="IPR050180">
    <property type="entry name" value="RNR_Ribonuclease"/>
</dbReference>
<organism evidence="9 10">
    <name type="scientific">Chilo suppressalis</name>
    <name type="common">Asiatic rice borer moth</name>
    <dbReference type="NCBI Taxonomy" id="168631"/>
    <lineage>
        <taxon>Eukaryota</taxon>
        <taxon>Metazoa</taxon>
        <taxon>Ecdysozoa</taxon>
        <taxon>Arthropoda</taxon>
        <taxon>Hexapoda</taxon>
        <taxon>Insecta</taxon>
        <taxon>Pterygota</taxon>
        <taxon>Neoptera</taxon>
        <taxon>Endopterygota</taxon>
        <taxon>Lepidoptera</taxon>
        <taxon>Glossata</taxon>
        <taxon>Ditrysia</taxon>
        <taxon>Pyraloidea</taxon>
        <taxon>Crambidae</taxon>
        <taxon>Crambinae</taxon>
        <taxon>Chilo</taxon>
    </lineage>
</organism>
<dbReference type="Gene3D" id="2.40.50.700">
    <property type="match status" value="1"/>
</dbReference>
<dbReference type="PANTHER" id="PTHR23355:SF9">
    <property type="entry name" value="DIS3-LIKE EXONUCLEASE 2"/>
    <property type="match status" value="1"/>
</dbReference>
<keyword evidence="5" id="KW-0694">RNA-binding</keyword>
<dbReference type="Proteomes" id="UP001153292">
    <property type="component" value="Chromosome 12"/>
</dbReference>
<dbReference type="SUPFAM" id="SSF50249">
    <property type="entry name" value="Nucleic acid-binding proteins"/>
    <property type="match status" value="2"/>
</dbReference>
<sequence length="1006" mass="115290">MQSNINDSLSERNLEIDGPSASPLSTSHPLRSKSTVNSTIKDNQLSPSKKPPINSETTRQQQDESKIRSETKSNTVSEISVQCQNLNLGSVRNEVNQGDNRVIPKRKNARKKERLKSLSLHTADHVQVTQTQNSSNCSATNEKRIPLQTPDNVKVTQNSSNFAALNEVMSIQEYFTKCITPMYAATSSRFLENLSNHPQFQFLNYNNMPLSSSVPNTPEIYNTMYNRPHSSNHNLPIVQSEPNSPKFLQNVMQHPLLSKTLSFQNHNHVNYRHRRFYSETSQEHNSPRDKKKNKKKEQSADEKKFEQYISDSEVESGLKANTLVEGVLRINPKQFQHSYVSSSDRSEQDILIDGMKNRNRALEGDVVIVKFIDDNDNDDGNDGNKQKKGKVVYIKEKVHNRTCIGNLKLMADKNRQKALFVPRDHRIPRLNIPFTCWPDNFYQDYKKYENTLFLAKIEEWYDTRFAVGKIICNIGQSGDMITETRAILAQNDLDVTPFGSEVRHLYPRLDFSIPLDEIQKREDCRQLCLFSIDPPNCRDIDDAVSCRPLENGNYEVGVHISDVAHFLTENTLLDEKVADKATTIYLVEKAYHMLPDDLCMLCSLFPGVDKLAFSVFWEINDDAEVLNHRFAKTVIHSCCQLAYDHAQAVLEDREDAESIFPETYNGFAYKDIYKVIKILGKITAIFRKKRFDGGALRIDQPKVSFQLNANNGLPESFWLYENKESHQLIEEFMLLANMTVAKRIHDDHPNLAFLRCHPPPSGFMLKQLVKSLQPMGINLDISSAGDLHSSLMQYITSEDRGRAMVLNMLCAKPMARAKYFCAHGYDDDFHHYALNVPLYTHFTSPIRRYADIMVHRLLAASINFRDTPDWEVDKVRMIAAQCNKQKYNAKKAGEMSTELYMLKYIELNSPVITEAVVVEVREKYIDAIIVAMGLNRRIFLNNVFPGEYKCIKNEAGARLSKMELTWKPAEHLTEIKQTIEVFSILKVELVKGDDMVKVECKLVRPQ</sequence>
<dbReference type="InterPro" id="IPR041093">
    <property type="entry name" value="Dis3l2-like_C"/>
</dbReference>